<name>A0A8S5PZF1_9CAUD</name>
<accession>A0A8S5PZF1</accession>
<dbReference type="EMBL" id="BK015539">
    <property type="protein sequence ID" value="DAE11899.1"/>
    <property type="molecule type" value="Genomic_DNA"/>
</dbReference>
<organism evidence="1">
    <name type="scientific">Podoviridae sp. ctXSp1</name>
    <dbReference type="NCBI Taxonomy" id="2825256"/>
    <lineage>
        <taxon>Viruses</taxon>
        <taxon>Duplodnaviria</taxon>
        <taxon>Heunggongvirae</taxon>
        <taxon>Uroviricota</taxon>
        <taxon>Caudoviricetes</taxon>
    </lineage>
</organism>
<evidence type="ECO:0000313" key="1">
    <source>
        <dbReference type="EMBL" id="DAE11899.1"/>
    </source>
</evidence>
<sequence>MFSQYVLRWLHVWGYILEFDMYYRIHIKGEDNKFFTAQWVNNKWFIDTTDDIALFNDAEFIRFLGYNFNMDYDGVDGSIINWCLFNKLDISSSWGRELKYIIHEVV</sequence>
<proteinExistence type="predicted"/>
<protein>
    <submittedName>
        <fullName evidence="1">Uncharacterized protein</fullName>
    </submittedName>
</protein>
<reference evidence="1" key="1">
    <citation type="journal article" date="2021" name="Proc. Natl. Acad. Sci. U.S.A.">
        <title>A Catalog of Tens of Thousands of Viruses from Human Metagenomes Reveals Hidden Associations with Chronic Diseases.</title>
        <authorList>
            <person name="Tisza M.J."/>
            <person name="Buck C.B."/>
        </authorList>
    </citation>
    <scope>NUCLEOTIDE SEQUENCE</scope>
    <source>
        <strain evidence="1">CtXSp1</strain>
    </source>
</reference>